<keyword evidence="3" id="KW-0813">Transport</keyword>
<reference evidence="9" key="1">
    <citation type="journal article" date="2019" name="Int. J. Syst. Evol. Microbiol.">
        <title>The Global Catalogue of Microorganisms (GCM) 10K type strain sequencing project: providing services to taxonomists for standard genome sequencing and annotation.</title>
        <authorList>
            <consortium name="The Broad Institute Genomics Platform"/>
            <consortium name="The Broad Institute Genome Sequencing Center for Infectious Disease"/>
            <person name="Wu L."/>
            <person name="Ma J."/>
        </authorList>
    </citation>
    <scope>NUCLEOTIDE SEQUENCE [LARGE SCALE GENOMIC DNA]</scope>
    <source>
        <strain evidence="9">CCM 8905</strain>
    </source>
</reference>
<name>A0ABW1SP91_9LACO</name>
<gene>
    <name evidence="8" type="ORF">ACFP1G_00055</name>
</gene>
<sequence>MKINSAVKLGTVATFAAVLLAACGSSSSSSSEASKQTLNWMENSALPSMDLSTSTDVVSGETENNTNEGLLRFGKNSKTLPGVAKSYTKSKDGKTYTFNLRKSNWSNGDKVTAKDFVYAWQRTVNPKTASQYSYMYAQVKNANAIIAKKKPVSSLGVKAVGNYKLVVTLTQATSYFPALVASPMFFPQNQSVVQKYGKKYATNAASNVYNGPFKLTYWTGTSDNWTLSKNTKYWNAKNVKLKKINFKTMKDPQTSLSQYQSGKLDATYLSGQQPKNYKNSKQYVERKSASTFYIELNEKKDSMMKNKKARQALSLAINRNQFVNKVLADGSTAAKGLVSTGLASKNGKDFNTAAAVPSATTQDLTKAKKLWKQALKETGRKSYSLTLMADDTPAGKNSAEFIQSQWAKLDGLKVTNSNLPFKTRLARSQDGQFDAVISAWGADFPDPISFLSLFTSGNSYNNGKWASKSYDKYVKAASGKDANNADARWSDMVNAQKTILNDQGIIPVYQQGKAQLVKSNVKGLIYFPTGANWDFSSAYISK</sequence>
<feature type="chain" id="PRO_5045771557" evidence="6">
    <location>
        <begin position="22"/>
        <end position="542"/>
    </location>
</feature>
<comment type="caution">
    <text evidence="8">The sequence shown here is derived from an EMBL/GenBank/DDBJ whole genome shotgun (WGS) entry which is preliminary data.</text>
</comment>
<feature type="signal peptide" evidence="6">
    <location>
        <begin position="1"/>
        <end position="21"/>
    </location>
</feature>
<evidence type="ECO:0000256" key="2">
    <source>
        <dbReference type="ARBA" id="ARBA00005695"/>
    </source>
</evidence>
<dbReference type="Pfam" id="PF00496">
    <property type="entry name" value="SBP_bac_5"/>
    <property type="match status" value="1"/>
</dbReference>
<dbReference type="EMBL" id="JBHSSK010000001">
    <property type="protein sequence ID" value="MFC6205903.1"/>
    <property type="molecule type" value="Genomic_DNA"/>
</dbReference>
<evidence type="ECO:0000256" key="3">
    <source>
        <dbReference type="ARBA" id="ARBA00022448"/>
    </source>
</evidence>
<dbReference type="Proteomes" id="UP001596254">
    <property type="component" value="Unassembled WGS sequence"/>
</dbReference>
<comment type="subcellular location">
    <subcellularLocation>
        <location evidence="1">Cell envelope</location>
    </subcellularLocation>
</comment>
<dbReference type="CDD" id="cd08504">
    <property type="entry name" value="PBP2_OppA"/>
    <property type="match status" value="1"/>
</dbReference>
<evidence type="ECO:0000256" key="1">
    <source>
        <dbReference type="ARBA" id="ARBA00004196"/>
    </source>
</evidence>
<dbReference type="InterPro" id="IPR000914">
    <property type="entry name" value="SBP_5_dom"/>
</dbReference>
<dbReference type="RefSeq" id="WP_125692846.1">
    <property type="nucleotide sequence ID" value="NZ_JBHSSK010000001.1"/>
</dbReference>
<accession>A0ABW1SP91</accession>
<dbReference type="InterPro" id="IPR030678">
    <property type="entry name" value="Peptide/Ni-bd"/>
</dbReference>
<dbReference type="SUPFAM" id="SSF53850">
    <property type="entry name" value="Periplasmic binding protein-like II"/>
    <property type="match status" value="1"/>
</dbReference>
<evidence type="ECO:0000259" key="7">
    <source>
        <dbReference type="Pfam" id="PF00496"/>
    </source>
</evidence>
<keyword evidence="9" id="KW-1185">Reference proteome</keyword>
<protein>
    <submittedName>
        <fullName evidence="8">Peptide ABC transporter substrate-binding protein</fullName>
    </submittedName>
</protein>
<dbReference type="PROSITE" id="PS51257">
    <property type="entry name" value="PROKAR_LIPOPROTEIN"/>
    <property type="match status" value="1"/>
</dbReference>
<proteinExistence type="inferred from homology"/>
<feature type="region of interest" description="Disordered" evidence="5">
    <location>
        <begin position="51"/>
        <end position="70"/>
    </location>
</feature>
<keyword evidence="4 6" id="KW-0732">Signal</keyword>
<dbReference type="Gene3D" id="3.40.190.10">
    <property type="entry name" value="Periplasmic binding protein-like II"/>
    <property type="match status" value="1"/>
</dbReference>
<feature type="domain" description="Solute-binding protein family 5" evidence="7">
    <location>
        <begin position="81"/>
        <end position="461"/>
    </location>
</feature>
<comment type="similarity">
    <text evidence="2">Belongs to the bacterial solute-binding protein 5 family.</text>
</comment>
<evidence type="ECO:0000256" key="5">
    <source>
        <dbReference type="SAM" id="MobiDB-lite"/>
    </source>
</evidence>
<evidence type="ECO:0000313" key="9">
    <source>
        <dbReference type="Proteomes" id="UP001596254"/>
    </source>
</evidence>
<organism evidence="8 9">
    <name type="scientific">Levilactobacillus tongjiangensis</name>
    <dbReference type="NCBI Taxonomy" id="2486023"/>
    <lineage>
        <taxon>Bacteria</taxon>
        <taxon>Bacillati</taxon>
        <taxon>Bacillota</taxon>
        <taxon>Bacilli</taxon>
        <taxon>Lactobacillales</taxon>
        <taxon>Lactobacillaceae</taxon>
        <taxon>Levilactobacillus</taxon>
    </lineage>
</organism>
<dbReference type="PIRSF" id="PIRSF002741">
    <property type="entry name" value="MppA"/>
    <property type="match status" value="1"/>
</dbReference>
<dbReference type="Gene3D" id="3.10.105.10">
    <property type="entry name" value="Dipeptide-binding Protein, Domain 3"/>
    <property type="match status" value="1"/>
</dbReference>
<dbReference type="PANTHER" id="PTHR30290:SF10">
    <property type="entry name" value="PERIPLASMIC OLIGOPEPTIDE-BINDING PROTEIN-RELATED"/>
    <property type="match status" value="1"/>
</dbReference>
<evidence type="ECO:0000313" key="8">
    <source>
        <dbReference type="EMBL" id="MFC6205903.1"/>
    </source>
</evidence>
<dbReference type="PANTHER" id="PTHR30290">
    <property type="entry name" value="PERIPLASMIC BINDING COMPONENT OF ABC TRANSPORTER"/>
    <property type="match status" value="1"/>
</dbReference>
<evidence type="ECO:0000256" key="6">
    <source>
        <dbReference type="SAM" id="SignalP"/>
    </source>
</evidence>
<dbReference type="Gene3D" id="3.90.76.10">
    <property type="entry name" value="Dipeptide-binding Protein, Domain 1"/>
    <property type="match status" value="1"/>
</dbReference>
<evidence type="ECO:0000256" key="4">
    <source>
        <dbReference type="ARBA" id="ARBA00022729"/>
    </source>
</evidence>
<dbReference type="InterPro" id="IPR039424">
    <property type="entry name" value="SBP_5"/>
</dbReference>
<feature type="compositionally biased region" description="Polar residues" evidence="5">
    <location>
        <begin position="51"/>
        <end position="68"/>
    </location>
</feature>